<dbReference type="CDD" id="cd09877">
    <property type="entry name" value="PIN_YacL-like"/>
    <property type="match status" value="1"/>
</dbReference>
<dbReference type="SUPFAM" id="SSF88723">
    <property type="entry name" value="PIN domain-like"/>
    <property type="match status" value="1"/>
</dbReference>
<dbReference type="STRING" id="626940.BHW43_06885"/>
<feature type="transmembrane region" description="Helical" evidence="5">
    <location>
        <begin position="45"/>
        <end position="71"/>
    </location>
</feature>
<dbReference type="InterPro" id="IPR002792">
    <property type="entry name" value="TRAM_dom"/>
</dbReference>
<accession>A0A1Q6R4H9</accession>
<sequence>MLRKIISLSISLIIIVTGLILTNLSLPFLSNYLGYDLHGNGLMGITFATMILTLPGLFISSWLGLVLAPFITKWLFNYAERLTVSLSGVPTSDILVMIFGIGIGLILANLIGSPFSRLPVIGPFIPIVLSLVLSVVGAKLALRKHNDIVEFFNRIPTRKPVKPVDETKSVLEGPLGDRLYSSNKLLDTSVIIDGRVMDIMAAGFLDGQLVVPNFVLEELQKLADSSDNMKRAKGRRGLDLVHDLQISYKGRILVIDNDYDDLEGVDAKLVRLARQANADIITNDYNLNKVAGIQGVKVLNINELANAIKPLVVAGEEMNVFLVKEGKEQGQAVAYLDDGTMIVVENGRHFIGHSAIVVVTSVLQTSAGRMIFAKTK</sequence>
<evidence type="ECO:0000256" key="2">
    <source>
        <dbReference type="ARBA" id="ARBA00022722"/>
    </source>
</evidence>
<dbReference type="InterPro" id="IPR029060">
    <property type="entry name" value="PIN-like_dom_sf"/>
</dbReference>
<evidence type="ECO:0000256" key="3">
    <source>
        <dbReference type="ARBA" id="ARBA00022801"/>
    </source>
</evidence>
<dbReference type="Gene3D" id="3.40.50.1010">
    <property type="entry name" value="5'-nuclease"/>
    <property type="match status" value="1"/>
</dbReference>
<dbReference type="AlphaFoldDB" id="A0A1Q6R4H9"/>
<protein>
    <submittedName>
        <fullName evidence="7">PIN/TRAM domain-containing protein</fullName>
    </submittedName>
</protein>
<keyword evidence="2" id="KW-0540">Nuclease</keyword>
<evidence type="ECO:0000313" key="8">
    <source>
        <dbReference type="Proteomes" id="UP000186777"/>
    </source>
</evidence>
<comment type="cofactor">
    <cofactor evidence="1">
        <name>Mg(2+)</name>
        <dbReference type="ChEBI" id="CHEBI:18420"/>
    </cofactor>
</comment>
<dbReference type="GO" id="GO:0016787">
    <property type="term" value="F:hydrolase activity"/>
    <property type="evidence" value="ECO:0007669"/>
    <property type="project" value="UniProtKB-KW"/>
</dbReference>
<evidence type="ECO:0000259" key="6">
    <source>
        <dbReference type="PROSITE" id="PS50926"/>
    </source>
</evidence>
<keyword evidence="5" id="KW-1133">Transmembrane helix</keyword>
<dbReference type="PANTHER" id="PTHR11603">
    <property type="entry name" value="AAA FAMILY ATPASE"/>
    <property type="match status" value="1"/>
</dbReference>
<dbReference type="GO" id="GO:0004518">
    <property type="term" value="F:nuclease activity"/>
    <property type="evidence" value="ECO:0007669"/>
    <property type="project" value="UniProtKB-KW"/>
</dbReference>
<dbReference type="PROSITE" id="PS50926">
    <property type="entry name" value="TRAM"/>
    <property type="match status" value="1"/>
</dbReference>
<keyword evidence="4" id="KW-0460">Magnesium</keyword>
<keyword evidence="5" id="KW-0812">Transmembrane</keyword>
<feature type="transmembrane region" description="Helical" evidence="5">
    <location>
        <begin position="92"/>
        <end position="112"/>
    </location>
</feature>
<feature type="transmembrane region" description="Helical" evidence="5">
    <location>
        <begin position="12"/>
        <end position="33"/>
    </location>
</feature>
<dbReference type="EMBL" id="MNTG01000031">
    <property type="protein sequence ID" value="OLA37285.1"/>
    <property type="molecule type" value="Genomic_DNA"/>
</dbReference>
<feature type="domain" description="TRAM" evidence="6">
    <location>
        <begin position="311"/>
        <end position="372"/>
    </location>
</feature>
<dbReference type="InterPro" id="IPR002716">
    <property type="entry name" value="PIN_dom"/>
</dbReference>
<evidence type="ECO:0000256" key="5">
    <source>
        <dbReference type="SAM" id="Phobius"/>
    </source>
</evidence>
<dbReference type="InterPro" id="IPR052041">
    <property type="entry name" value="Nucleic_acid_metab_PIN/TRAM"/>
</dbReference>
<dbReference type="Pfam" id="PF01850">
    <property type="entry name" value="PIN"/>
    <property type="match status" value="1"/>
</dbReference>
<dbReference type="Proteomes" id="UP000186777">
    <property type="component" value="Unassembled WGS sequence"/>
</dbReference>
<gene>
    <name evidence="7" type="ORF">BHW43_06885</name>
</gene>
<dbReference type="PANTHER" id="PTHR11603:SF147">
    <property type="entry name" value="MEMBRANE PROTEIN"/>
    <property type="match status" value="1"/>
</dbReference>
<dbReference type="RefSeq" id="WP_303680001.1">
    <property type="nucleotide sequence ID" value="NZ_JAXWYD010000024.1"/>
</dbReference>
<evidence type="ECO:0000313" key="7">
    <source>
        <dbReference type="EMBL" id="OLA37285.1"/>
    </source>
</evidence>
<proteinExistence type="predicted"/>
<feature type="transmembrane region" description="Helical" evidence="5">
    <location>
        <begin position="124"/>
        <end position="142"/>
    </location>
</feature>
<keyword evidence="5" id="KW-0472">Membrane</keyword>
<reference evidence="7 8" key="1">
    <citation type="journal article" date="2016" name="Nat. Biotechnol.">
        <title>Measurement of bacterial replication rates in microbial communities.</title>
        <authorList>
            <person name="Brown C.T."/>
            <person name="Olm M.R."/>
            <person name="Thomas B.C."/>
            <person name="Banfield J.F."/>
        </authorList>
    </citation>
    <scope>NUCLEOTIDE SEQUENCE [LARGE SCALE GENOMIC DNA]</scope>
    <source>
        <strain evidence="7">46_33</strain>
    </source>
</reference>
<organism evidence="7 8">
    <name type="scientific">Phascolarctobacterium succinatutens</name>
    <dbReference type="NCBI Taxonomy" id="626940"/>
    <lineage>
        <taxon>Bacteria</taxon>
        <taxon>Bacillati</taxon>
        <taxon>Bacillota</taxon>
        <taxon>Negativicutes</taxon>
        <taxon>Acidaminococcales</taxon>
        <taxon>Acidaminococcaceae</taxon>
        <taxon>Phascolarctobacterium</taxon>
    </lineage>
</organism>
<evidence type="ECO:0000256" key="4">
    <source>
        <dbReference type="ARBA" id="ARBA00022842"/>
    </source>
</evidence>
<name>A0A1Q6R4H9_9FIRM</name>
<evidence type="ECO:0000256" key="1">
    <source>
        <dbReference type="ARBA" id="ARBA00001946"/>
    </source>
</evidence>
<keyword evidence="3" id="KW-0378">Hydrolase</keyword>
<comment type="caution">
    <text evidence="7">The sequence shown here is derived from an EMBL/GenBank/DDBJ whole genome shotgun (WGS) entry which is preliminary data.</text>
</comment>
<dbReference type="SMART" id="SM00670">
    <property type="entry name" value="PINc"/>
    <property type="match status" value="1"/>
</dbReference>